<dbReference type="PATRIC" id="fig|1076.23.peg.6324"/>
<dbReference type="Proteomes" id="UP000032515">
    <property type="component" value="Unassembled WGS sequence"/>
</dbReference>
<protein>
    <recommendedName>
        <fullName evidence="3">Class I SAM-dependent methyltransferase</fullName>
    </recommendedName>
</protein>
<dbReference type="OrthoDB" id="7055571at2"/>
<reference evidence="1 2" key="1">
    <citation type="submission" date="2014-11" db="EMBL/GenBank/DDBJ databases">
        <title>Genomics and ecophysiology of heterotrophic nitrogen fixing bacteria isolated from estuarine surface water.</title>
        <authorList>
            <person name="Bentzon-Tilia M."/>
            <person name="Severin I."/>
            <person name="Hansen L.H."/>
            <person name="Riemann L."/>
        </authorList>
    </citation>
    <scope>NUCLEOTIDE SEQUENCE [LARGE SCALE GENOMIC DNA]</scope>
    <source>
        <strain evidence="1 2">BAL398</strain>
    </source>
</reference>
<name>A0A0D7F3Z7_RHOPL</name>
<dbReference type="InterPro" id="IPR029063">
    <property type="entry name" value="SAM-dependent_MTases_sf"/>
</dbReference>
<proteinExistence type="predicted"/>
<evidence type="ECO:0000313" key="1">
    <source>
        <dbReference type="EMBL" id="KIZ47541.1"/>
    </source>
</evidence>
<evidence type="ECO:0000313" key="2">
    <source>
        <dbReference type="Proteomes" id="UP000032515"/>
    </source>
</evidence>
<evidence type="ECO:0008006" key="3">
    <source>
        <dbReference type="Google" id="ProtNLM"/>
    </source>
</evidence>
<sequence>MNRINENKAVFDDIYLESDPRAYFSVLGALDYMIPDVAEPVIRQILAARAAMRGDATNVLDIGCSYGINAAVHRFPVNFASLMQRYARREMMEVPPEEMMRLDRSFFASWPDIGLAKFIGVDISERAIRYANEVGLHSGGIAVNLEANKLSKQDAAVIAPANVLLSTGSVGYVTDRTYRSLLDSIPGEPWIISFVLRMFPYDGFIKAFNERGMVTEKLAGTTFVQRRFRDAEEFERTLAALAKRGIDTNGVEADGLFQAELFLSRPAADAKAMPLDEIVSVASGRFSSFGARYVRVEQQGSQRTAMEA</sequence>
<comment type="caution">
    <text evidence="1">The sequence shown here is derived from an EMBL/GenBank/DDBJ whole genome shotgun (WGS) entry which is preliminary data.</text>
</comment>
<organism evidence="1 2">
    <name type="scientific">Rhodopseudomonas palustris</name>
    <dbReference type="NCBI Taxonomy" id="1076"/>
    <lineage>
        <taxon>Bacteria</taxon>
        <taxon>Pseudomonadati</taxon>
        <taxon>Pseudomonadota</taxon>
        <taxon>Alphaproteobacteria</taxon>
        <taxon>Hyphomicrobiales</taxon>
        <taxon>Nitrobacteraceae</taxon>
        <taxon>Rhodopseudomonas</taxon>
    </lineage>
</organism>
<dbReference type="SUPFAM" id="SSF53335">
    <property type="entry name" value="S-adenosyl-L-methionine-dependent methyltransferases"/>
    <property type="match status" value="1"/>
</dbReference>
<accession>A0A0D7F3Z7</accession>
<gene>
    <name evidence="1" type="ORF">OO17_03870</name>
</gene>
<dbReference type="AlphaFoldDB" id="A0A0D7F3Z7"/>
<dbReference type="EMBL" id="JXXE01000071">
    <property type="protein sequence ID" value="KIZ47541.1"/>
    <property type="molecule type" value="Genomic_DNA"/>
</dbReference>